<gene>
    <name evidence="1" type="ORF">GCM10011369_04630</name>
</gene>
<dbReference type="OrthoDB" id="6196267at2"/>
<accession>A0A8J2U2B5</accession>
<name>A0A8J2U2B5_9GAMM</name>
<dbReference type="Pfam" id="PF00702">
    <property type="entry name" value="Hydrolase"/>
    <property type="match status" value="1"/>
</dbReference>
<dbReference type="CDD" id="cd01427">
    <property type="entry name" value="HAD_like"/>
    <property type="match status" value="1"/>
</dbReference>
<dbReference type="EMBL" id="BMDX01000002">
    <property type="protein sequence ID" value="GGA66152.1"/>
    <property type="molecule type" value="Genomic_DNA"/>
</dbReference>
<evidence type="ECO:0000313" key="2">
    <source>
        <dbReference type="Proteomes" id="UP000619743"/>
    </source>
</evidence>
<dbReference type="InterPro" id="IPR036412">
    <property type="entry name" value="HAD-like_sf"/>
</dbReference>
<protein>
    <submittedName>
        <fullName evidence="1">Hydrolase</fullName>
    </submittedName>
</protein>
<comment type="caution">
    <text evidence="1">The sequence shown here is derived from an EMBL/GenBank/DDBJ whole genome shotgun (WGS) entry which is preliminary data.</text>
</comment>
<dbReference type="Gene3D" id="3.40.50.1000">
    <property type="entry name" value="HAD superfamily/HAD-like"/>
    <property type="match status" value="1"/>
</dbReference>
<sequence length="158" mass="17784">MKPIYLVDWGDTLMTDLPGMVGKMCDWPRVEVIEGAELALKFLSERGDVYIASGAKESTPADIRQVFERANLAHFIAGYFCPVDVGLQKGSPAFLLRIMIRLKCPPDMITVIGDSLRRDVQPATVIGMKAIWFRRNRMEPAPADVLTIDRLEQLTQLY</sequence>
<keyword evidence="1" id="KW-0378">Hydrolase</keyword>
<keyword evidence="2" id="KW-1185">Reference proteome</keyword>
<proteinExistence type="predicted"/>
<dbReference type="Proteomes" id="UP000619743">
    <property type="component" value="Unassembled WGS sequence"/>
</dbReference>
<reference evidence="2" key="1">
    <citation type="journal article" date="2019" name="Int. J. Syst. Evol. Microbiol.">
        <title>The Global Catalogue of Microorganisms (GCM) 10K type strain sequencing project: providing services to taxonomists for standard genome sequencing and annotation.</title>
        <authorList>
            <consortium name="The Broad Institute Genomics Platform"/>
            <consortium name="The Broad Institute Genome Sequencing Center for Infectious Disease"/>
            <person name="Wu L."/>
            <person name="Ma J."/>
        </authorList>
    </citation>
    <scope>NUCLEOTIDE SEQUENCE [LARGE SCALE GENOMIC DNA]</scope>
    <source>
        <strain evidence="2">CGMCC 1.10130</strain>
    </source>
</reference>
<dbReference type="SUPFAM" id="SSF56784">
    <property type="entry name" value="HAD-like"/>
    <property type="match status" value="1"/>
</dbReference>
<dbReference type="RefSeq" id="WP_087504549.1">
    <property type="nucleotide sequence ID" value="NZ_BMDX01000002.1"/>
</dbReference>
<organism evidence="1 2">
    <name type="scientific">Neiella marina</name>
    <dbReference type="NCBI Taxonomy" id="508461"/>
    <lineage>
        <taxon>Bacteria</taxon>
        <taxon>Pseudomonadati</taxon>
        <taxon>Pseudomonadota</taxon>
        <taxon>Gammaproteobacteria</taxon>
        <taxon>Alteromonadales</taxon>
        <taxon>Echinimonadaceae</taxon>
        <taxon>Neiella</taxon>
    </lineage>
</organism>
<dbReference type="InterPro" id="IPR023214">
    <property type="entry name" value="HAD_sf"/>
</dbReference>
<dbReference type="GO" id="GO:0016787">
    <property type="term" value="F:hydrolase activity"/>
    <property type="evidence" value="ECO:0007669"/>
    <property type="project" value="UniProtKB-KW"/>
</dbReference>
<evidence type="ECO:0000313" key="1">
    <source>
        <dbReference type="EMBL" id="GGA66152.1"/>
    </source>
</evidence>
<dbReference type="AlphaFoldDB" id="A0A8J2U2B5"/>